<comment type="pathway">
    <text evidence="2 10">Amino-acid biosynthesis; L-methionine biosynthesis via de novo pathway; L-homoserine from L-aspartate: step 3/3.</text>
</comment>
<dbReference type="SUPFAM" id="SSF55347">
    <property type="entry name" value="Glyceraldehyde-3-phosphate dehydrogenase-like, C-terminal domain"/>
    <property type="match status" value="1"/>
</dbReference>
<gene>
    <name evidence="14" type="ORF">GCM10008935_01620</name>
</gene>
<dbReference type="InterPro" id="IPR019811">
    <property type="entry name" value="HDH_CS"/>
</dbReference>
<dbReference type="Pfam" id="PF00742">
    <property type="entry name" value="Homoserine_dh"/>
    <property type="match status" value="1"/>
</dbReference>
<evidence type="ECO:0000256" key="7">
    <source>
        <dbReference type="ARBA" id="ARBA00022697"/>
    </source>
</evidence>
<evidence type="ECO:0000313" key="15">
    <source>
        <dbReference type="Proteomes" id="UP001500740"/>
    </source>
</evidence>
<evidence type="ECO:0000256" key="6">
    <source>
        <dbReference type="ARBA" id="ARBA00022605"/>
    </source>
</evidence>
<keyword evidence="15" id="KW-1185">Reference proteome</keyword>
<evidence type="ECO:0000259" key="13">
    <source>
        <dbReference type="Pfam" id="PF03447"/>
    </source>
</evidence>
<evidence type="ECO:0000256" key="11">
    <source>
        <dbReference type="RuleBase" id="RU004171"/>
    </source>
</evidence>
<dbReference type="PROSITE" id="PS01042">
    <property type="entry name" value="HOMOSER_DHGENASE"/>
    <property type="match status" value="1"/>
</dbReference>
<feature type="domain" description="Aspartate/homoserine dehydrogenase NAD-binding" evidence="13">
    <location>
        <begin position="10"/>
        <end position="127"/>
    </location>
</feature>
<dbReference type="InterPro" id="IPR005106">
    <property type="entry name" value="Asp/hSer_DH_NAD-bd"/>
</dbReference>
<dbReference type="NCBIfam" id="NF004976">
    <property type="entry name" value="PRK06349.1"/>
    <property type="match status" value="1"/>
</dbReference>
<evidence type="ECO:0000256" key="1">
    <source>
        <dbReference type="ARBA" id="ARBA00005056"/>
    </source>
</evidence>
<comment type="catalytic activity">
    <reaction evidence="10">
        <text>L-homoserine + NADP(+) = L-aspartate 4-semialdehyde + NADPH + H(+)</text>
        <dbReference type="Rhea" id="RHEA:15761"/>
        <dbReference type="ChEBI" id="CHEBI:15378"/>
        <dbReference type="ChEBI" id="CHEBI:57476"/>
        <dbReference type="ChEBI" id="CHEBI:57783"/>
        <dbReference type="ChEBI" id="CHEBI:58349"/>
        <dbReference type="ChEBI" id="CHEBI:537519"/>
        <dbReference type="EC" id="1.1.1.3"/>
    </reaction>
</comment>
<comment type="similarity">
    <text evidence="3 11">Belongs to the homoserine dehydrogenase family.</text>
</comment>
<dbReference type="Gene3D" id="3.30.360.10">
    <property type="entry name" value="Dihydrodipicolinate Reductase, domain 2"/>
    <property type="match status" value="1"/>
</dbReference>
<evidence type="ECO:0000259" key="12">
    <source>
        <dbReference type="Pfam" id="PF00742"/>
    </source>
</evidence>
<dbReference type="SUPFAM" id="SSF51735">
    <property type="entry name" value="NAD(P)-binding Rossmann-fold domains"/>
    <property type="match status" value="1"/>
</dbReference>
<proteinExistence type="inferred from homology"/>
<dbReference type="PANTHER" id="PTHR43331">
    <property type="entry name" value="HOMOSERINE DEHYDROGENASE"/>
    <property type="match status" value="1"/>
</dbReference>
<evidence type="ECO:0000256" key="10">
    <source>
        <dbReference type="RuleBase" id="RU000579"/>
    </source>
</evidence>
<keyword evidence="6 10" id="KW-0028">Amino-acid biosynthesis</keyword>
<keyword evidence="7 10" id="KW-0791">Threonine biosynthesis</keyword>
<evidence type="ECO:0000256" key="5">
    <source>
        <dbReference type="ARBA" id="ARBA00013376"/>
    </source>
</evidence>
<evidence type="ECO:0000256" key="8">
    <source>
        <dbReference type="ARBA" id="ARBA00023002"/>
    </source>
</evidence>
<dbReference type="InterPro" id="IPR036291">
    <property type="entry name" value="NAD(P)-bd_dom_sf"/>
</dbReference>
<dbReference type="Pfam" id="PF03447">
    <property type="entry name" value="NAD_binding_3"/>
    <property type="match status" value="1"/>
</dbReference>
<evidence type="ECO:0000313" key="14">
    <source>
        <dbReference type="EMBL" id="GAA0450836.1"/>
    </source>
</evidence>
<feature type="domain" description="Homoserine dehydrogenase catalytic" evidence="12">
    <location>
        <begin position="135"/>
        <end position="313"/>
    </location>
</feature>
<comment type="pathway">
    <text evidence="1 10">Amino-acid biosynthesis; L-threonine biosynthesis; L-threonine from L-aspartate: step 3/5.</text>
</comment>
<dbReference type="Proteomes" id="UP001500740">
    <property type="component" value="Unassembled WGS sequence"/>
</dbReference>
<dbReference type="EMBL" id="BAAACZ010000003">
    <property type="protein sequence ID" value="GAA0450836.1"/>
    <property type="molecule type" value="Genomic_DNA"/>
</dbReference>
<dbReference type="Gene3D" id="3.40.50.720">
    <property type="entry name" value="NAD(P)-binding Rossmann-like Domain"/>
    <property type="match status" value="1"/>
</dbReference>
<evidence type="ECO:0000256" key="9">
    <source>
        <dbReference type="ARBA" id="ARBA00023167"/>
    </source>
</evidence>
<dbReference type="PANTHER" id="PTHR43331:SF1">
    <property type="entry name" value="HOMOSERINE DEHYDROGENASE"/>
    <property type="match status" value="1"/>
</dbReference>
<sequence length="325" mass="35654">MSSINVALLGFGTVGRGVYEIIEQEQKRLTEILGCSVNIVAILVDDETIERNVPSHILVTSSAHDVLTQPVDVVIEAIVGVEPAYTYLSQAIEKGCHIITANKEMFAHKGHELKQQAKERQVSVEYEATVAGGVPVINTLRQLVTVNRVVQIEAILNGTTNYILSEITNKQASFAEALQSAQQLGYAEADPTNDLKGYDALYKAIILAELLTGTKVYGNHVFREGIKSVIKADVIHQQLKGSRVKHIATLNFGQGQIDIRVEPKWITSEHPLYHVEGVDNAIVMTGDYVGRLKLEGPGAGQYPTASVMVEDLVKIFSRERKLVNN</sequence>
<reference evidence="14 15" key="1">
    <citation type="journal article" date="2019" name="Int. J. Syst. Evol. Microbiol.">
        <title>The Global Catalogue of Microorganisms (GCM) 10K type strain sequencing project: providing services to taxonomists for standard genome sequencing and annotation.</title>
        <authorList>
            <consortium name="The Broad Institute Genomics Platform"/>
            <consortium name="The Broad Institute Genome Sequencing Center for Infectious Disease"/>
            <person name="Wu L."/>
            <person name="Ma J."/>
        </authorList>
    </citation>
    <scope>NUCLEOTIDE SEQUENCE [LARGE SCALE GENOMIC DNA]</scope>
    <source>
        <strain evidence="14 15">JCM 14193</strain>
    </source>
</reference>
<dbReference type="PIRSF" id="PIRSF036497">
    <property type="entry name" value="HDH_short"/>
    <property type="match status" value="1"/>
</dbReference>
<keyword evidence="10" id="KW-0521">NADP</keyword>
<dbReference type="RefSeq" id="WP_343781138.1">
    <property type="nucleotide sequence ID" value="NZ_BAAACZ010000003.1"/>
</dbReference>
<keyword evidence="8 10" id="KW-0560">Oxidoreductase</keyword>
<evidence type="ECO:0000256" key="4">
    <source>
        <dbReference type="ARBA" id="ARBA00013213"/>
    </source>
</evidence>
<dbReference type="InterPro" id="IPR022697">
    <property type="entry name" value="HDH_short"/>
</dbReference>
<protein>
    <recommendedName>
        <fullName evidence="5 10">Homoserine dehydrogenase</fullName>
        <ecNumber evidence="4 10">1.1.1.3</ecNumber>
    </recommendedName>
</protein>
<comment type="caution">
    <text evidence="14">The sequence shown here is derived from an EMBL/GenBank/DDBJ whole genome shotgun (WGS) entry which is preliminary data.</text>
</comment>
<keyword evidence="9 10" id="KW-0486">Methionine biosynthesis</keyword>
<accession>A0ABN0ZLT3</accession>
<organism evidence="14 15">
    <name type="scientific">Alkalibacillus silvisoli</name>
    <dbReference type="NCBI Taxonomy" id="392823"/>
    <lineage>
        <taxon>Bacteria</taxon>
        <taxon>Bacillati</taxon>
        <taxon>Bacillota</taxon>
        <taxon>Bacilli</taxon>
        <taxon>Bacillales</taxon>
        <taxon>Bacillaceae</taxon>
        <taxon>Alkalibacillus</taxon>
    </lineage>
</organism>
<evidence type="ECO:0000256" key="3">
    <source>
        <dbReference type="ARBA" id="ARBA00006753"/>
    </source>
</evidence>
<name>A0ABN0ZLT3_9BACI</name>
<evidence type="ECO:0000256" key="2">
    <source>
        <dbReference type="ARBA" id="ARBA00005062"/>
    </source>
</evidence>
<dbReference type="InterPro" id="IPR001342">
    <property type="entry name" value="HDH_cat"/>
</dbReference>
<dbReference type="EC" id="1.1.1.3" evidence="4 10"/>